<dbReference type="PROSITE" id="PS50043">
    <property type="entry name" value="HTH_LUXR_2"/>
    <property type="match status" value="1"/>
</dbReference>
<comment type="caution">
    <text evidence="4">The sequence shown here is derived from an EMBL/GenBank/DDBJ whole genome shotgun (WGS) entry which is preliminary data.</text>
</comment>
<feature type="domain" description="HTH luxR-type" evidence="3">
    <location>
        <begin position="814"/>
        <end position="879"/>
    </location>
</feature>
<dbReference type="Proteomes" id="UP001500620">
    <property type="component" value="Unassembled WGS sequence"/>
</dbReference>
<protein>
    <submittedName>
        <fullName evidence="4">LuxR family transcriptional regulator</fullName>
    </submittedName>
</protein>
<accession>A0ABP8DW66</accession>
<dbReference type="InterPro" id="IPR041664">
    <property type="entry name" value="AAA_16"/>
</dbReference>
<evidence type="ECO:0000259" key="3">
    <source>
        <dbReference type="PROSITE" id="PS50043"/>
    </source>
</evidence>
<evidence type="ECO:0000256" key="1">
    <source>
        <dbReference type="ARBA" id="ARBA00022741"/>
    </source>
</evidence>
<dbReference type="Pfam" id="PF13191">
    <property type="entry name" value="AAA_16"/>
    <property type="match status" value="1"/>
</dbReference>
<keyword evidence="1" id="KW-0547">Nucleotide-binding</keyword>
<gene>
    <name evidence="4" type="ORF">GCM10022255_115170</name>
</gene>
<evidence type="ECO:0000313" key="5">
    <source>
        <dbReference type="Proteomes" id="UP001500620"/>
    </source>
</evidence>
<sequence>MLLTGAVGSGKSRLLGEVGRLAAERGIRAGYGAGSPRELAPSLSPLLEALRGCGAGLLDQARLMDLASAADPPFWLLQEIQERLEESSQHAPLVIAIDDLQWCDTVTLLALRNLPLRLAGRPIMWLITVRAEASSPVGDDTVRRLMRAGAPTIRLGSLPDLPVGEIITDLLGVPADDALTQAIGGLEGRPQLILALLRGWLDEGALVISDVARHMAELNPPARFRDLIELRLARLSAHARRAAKIGSLLGESFPADLLAVLLQERPVKLVSVLRELTSADLLIADGPGLRFRHEPVRKAVKEGVPSCLHRAIRRQAVEVRLARGTPAVELVGMLAESAEPGDKIAIRVLSEAAADVADTAPGRAAELTLRASELSGRGPERANLLAMTGHLLWQDGRLGKALTLLHSALADPAGLGTEGEALVRLGAARLASPYSFSDAVAQCRQGLELAGLSEKVRTQLLCTLALNLTLCGGTEAAAHALRLLMEAADRTGDEDLRAKAVRAESISRMYHRDQQVKPDSLRADLGLARNDPFAASEAVWITLVGAVAIEPDNALAVIDEQIGEAQAHGRPAIRRLWAMARTRALLDAGRLSEARAEADALFSAHDELSEGNLADVTIIYVLARAAIHTGDEAAYRRIKPRIQRMLDDPAQAVRSVAQWLEALRSGCVADGEPPQVTADPADDPLFIRMALHAGRRDRAETLAEICRRRGMVQRDRTVATAVAAHARGLLDDDESALRKAVDLLASVPRPLPRAAALEDLGRLLRNHDPAAAVMALNGAFTVYAEAGAGADLGRIRILLRDLGVRRRRVSAPAQKPSTRSLTPAELRVVQQVTEGATNREIADRLFLSPHTVATHIRHAFAKLGVRSRTELAQLILTDQLVPSATEVR</sequence>
<reference evidence="5" key="1">
    <citation type="journal article" date="2019" name="Int. J. Syst. Evol. Microbiol.">
        <title>The Global Catalogue of Microorganisms (GCM) 10K type strain sequencing project: providing services to taxonomists for standard genome sequencing and annotation.</title>
        <authorList>
            <consortium name="The Broad Institute Genomics Platform"/>
            <consortium name="The Broad Institute Genome Sequencing Center for Infectious Disease"/>
            <person name="Wu L."/>
            <person name="Ma J."/>
        </authorList>
    </citation>
    <scope>NUCLEOTIDE SEQUENCE [LARGE SCALE GENOMIC DNA]</scope>
    <source>
        <strain evidence="5">JCM 17441</strain>
    </source>
</reference>
<dbReference type="PRINTS" id="PR00038">
    <property type="entry name" value="HTHLUXR"/>
</dbReference>
<dbReference type="EMBL" id="BAABAT010000103">
    <property type="protein sequence ID" value="GAA4264154.1"/>
    <property type="molecule type" value="Genomic_DNA"/>
</dbReference>
<keyword evidence="2" id="KW-0067">ATP-binding</keyword>
<evidence type="ECO:0000256" key="2">
    <source>
        <dbReference type="ARBA" id="ARBA00022840"/>
    </source>
</evidence>
<dbReference type="SUPFAM" id="SSF46894">
    <property type="entry name" value="C-terminal effector domain of the bipartite response regulators"/>
    <property type="match status" value="1"/>
</dbReference>
<dbReference type="PANTHER" id="PTHR16305:SF35">
    <property type="entry name" value="TRANSCRIPTIONAL ACTIVATOR DOMAIN"/>
    <property type="match status" value="1"/>
</dbReference>
<name>A0ABP8DW66_9ACTN</name>
<keyword evidence="5" id="KW-1185">Reference proteome</keyword>
<dbReference type="InterPro" id="IPR036388">
    <property type="entry name" value="WH-like_DNA-bd_sf"/>
</dbReference>
<evidence type="ECO:0000313" key="4">
    <source>
        <dbReference type="EMBL" id="GAA4264154.1"/>
    </source>
</evidence>
<dbReference type="SMART" id="SM00421">
    <property type="entry name" value="HTH_LUXR"/>
    <property type="match status" value="1"/>
</dbReference>
<proteinExistence type="predicted"/>
<dbReference type="Pfam" id="PF00196">
    <property type="entry name" value="GerE"/>
    <property type="match status" value="1"/>
</dbReference>
<dbReference type="Gene3D" id="1.10.10.10">
    <property type="entry name" value="Winged helix-like DNA-binding domain superfamily/Winged helix DNA-binding domain"/>
    <property type="match status" value="1"/>
</dbReference>
<organism evidence="4 5">
    <name type="scientific">Dactylosporangium darangshiense</name>
    <dbReference type="NCBI Taxonomy" id="579108"/>
    <lineage>
        <taxon>Bacteria</taxon>
        <taxon>Bacillati</taxon>
        <taxon>Actinomycetota</taxon>
        <taxon>Actinomycetes</taxon>
        <taxon>Micromonosporales</taxon>
        <taxon>Micromonosporaceae</taxon>
        <taxon>Dactylosporangium</taxon>
    </lineage>
</organism>
<dbReference type="CDD" id="cd06170">
    <property type="entry name" value="LuxR_C_like"/>
    <property type="match status" value="1"/>
</dbReference>
<dbReference type="PANTHER" id="PTHR16305">
    <property type="entry name" value="TESTICULAR SOLUBLE ADENYLYL CYCLASE"/>
    <property type="match status" value="1"/>
</dbReference>
<dbReference type="PROSITE" id="PS00622">
    <property type="entry name" value="HTH_LUXR_1"/>
    <property type="match status" value="1"/>
</dbReference>
<dbReference type="InterPro" id="IPR000792">
    <property type="entry name" value="Tscrpt_reg_LuxR_C"/>
</dbReference>
<dbReference type="InterPro" id="IPR016032">
    <property type="entry name" value="Sig_transdc_resp-reg_C-effctor"/>
</dbReference>